<dbReference type="InterPro" id="IPR004089">
    <property type="entry name" value="MCPsignal_dom"/>
</dbReference>
<dbReference type="CDD" id="cd11386">
    <property type="entry name" value="MCP_signal"/>
    <property type="match status" value="1"/>
</dbReference>
<sequence>MAMEIGAADRSRDRISLWILWGHAVATLAVTLLFGKHPLWQALVGAAVLSGIATATYPLFAGTRTYRLITAGLLMLYAALLIHLSGGLIEMHFQIFVALAYLIIYYDWLPILLAAGLIAVHHVLFNAFLPYSVYKDGPSWTITFIHAFFVVLQTAVGVLIAQRIRSTALALSRAAHQLASEHVPALAEALRRIASGDLTNSVSFAAQDIRVNWKDEIGQMVESFNTVQQQLGSAATELDSMVRELRSMVADIQQAADGLTTAMEHMDHATAESASAMRDVSSSVSEVAQGSSEVAQASITARSSMEQLQQVVQSVAAGASAQAKSLERINAAANELTAQVQRVLADTAAVEQATSHTRQSADAGADAVRQTVQSMQEIRNVVLAAAERVAELGQLGQQISAVVETIDNLAEQTNLLALNAAIEAARAGEHGRGFAVVADEVRKLAERSRRETQDIANLIDQVRTATEQAVEAMRAGAERVTRGTDRADQAGRALQAILQAVEQTAERVSAITAAAHQMAQASERVVSALREISAVIEQNATAAEEMAAQAAQVTDAVKAIERVVSAQQRGAERVTQQVDAATQAIEAVGTQSAVVARYTARLRSLVTRFTIGEQPSAAPERGIRPIATSKADLGTNGNGRKYELTRPAPKQVSATLSNGYHCD</sequence>
<gene>
    <name evidence="8" type="ordered locus">trd_1040</name>
</gene>
<feature type="transmembrane region" description="Helical" evidence="5">
    <location>
        <begin position="42"/>
        <end position="60"/>
    </location>
</feature>
<feature type="domain" description="HAMP" evidence="7">
    <location>
        <begin position="185"/>
        <end position="236"/>
    </location>
</feature>
<evidence type="ECO:0000256" key="1">
    <source>
        <dbReference type="ARBA" id="ARBA00023224"/>
    </source>
</evidence>
<dbReference type="GO" id="GO:0016020">
    <property type="term" value="C:membrane"/>
    <property type="evidence" value="ECO:0007669"/>
    <property type="project" value="InterPro"/>
</dbReference>
<dbReference type="SMART" id="SM00283">
    <property type="entry name" value="MA"/>
    <property type="match status" value="1"/>
</dbReference>
<evidence type="ECO:0000259" key="7">
    <source>
        <dbReference type="PROSITE" id="PS50885"/>
    </source>
</evidence>
<keyword evidence="5" id="KW-0472">Membrane</keyword>
<dbReference type="InterPro" id="IPR004090">
    <property type="entry name" value="Chemotax_Me-accpt_rcpt"/>
</dbReference>
<reference evidence="8 9" key="1">
    <citation type="journal article" date="2009" name="PLoS ONE">
        <title>Complete genome sequence of the aerobic CO-oxidizing thermophile Thermomicrobium roseum.</title>
        <authorList>
            <person name="Wu D."/>
            <person name="Raymond J."/>
            <person name="Wu M."/>
            <person name="Chatterji S."/>
            <person name="Ren Q."/>
            <person name="Graham J.E."/>
            <person name="Bryant D.A."/>
            <person name="Robb F."/>
            <person name="Colman A."/>
            <person name="Tallon L.J."/>
            <person name="Badger J.H."/>
            <person name="Madupu R."/>
            <person name="Ward N.L."/>
            <person name="Eisen J.A."/>
        </authorList>
    </citation>
    <scope>NUCLEOTIDE SEQUENCE [LARGE SCALE GENOMIC DNA]</scope>
    <source>
        <strain evidence="9">ATCC 27502 / DSM 5159 / P-2</strain>
    </source>
</reference>
<dbReference type="eggNOG" id="COG0840">
    <property type="taxonomic scope" value="Bacteria"/>
</dbReference>
<dbReference type="Gene3D" id="6.10.340.10">
    <property type="match status" value="1"/>
</dbReference>
<feature type="transmembrane region" description="Helical" evidence="5">
    <location>
        <begin position="15"/>
        <end position="35"/>
    </location>
</feature>
<dbReference type="GO" id="GO:0006935">
    <property type="term" value="P:chemotaxis"/>
    <property type="evidence" value="ECO:0007669"/>
    <property type="project" value="InterPro"/>
</dbReference>
<dbReference type="PROSITE" id="PS50111">
    <property type="entry name" value="CHEMOTAXIS_TRANSDUC_2"/>
    <property type="match status" value="1"/>
</dbReference>
<dbReference type="KEGG" id="tro:trd_1040"/>
<feature type="transmembrane region" description="Helical" evidence="5">
    <location>
        <begin position="66"/>
        <end position="84"/>
    </location>
</feature>
<dbReference type="HOGENOM" id="CLU_413829_0_0_0"/>
<feature type="coiled-coil region" evidence="4">
    <location>
        <begin position="441"/>
        <end position="475"/>
    </location>
</feature>
<dbReference type="eggNOG" id="COG1988">
    <property type="taxonomic scope" value="Bacteria"/>
</dbReference>
<organism evidence="8 9">
    <name type="scientific">Thermomicrobium roseum (strain ATCC 27502 / DSM 5159 / P-2)</name>
    <dbReference type="NCBI Taxonomy" id="309801"/>
    <lineage>
        <taxon>Bacteria</taxon>
        <taxon>Pseudomonadati</taxon>
        <taxon>Thermomicrobiota</taxon>
        <taxon>Thermomicrobia</taxon>
        <taxon>Thermomicrobiales</taxon>
        <taxon>Thermomicrobiaceae</taxon>
        <taxon>Thermomicrobium</taxon>
    </lineage>
</organism>
<dbReference type="PANTHER" id="PTHR32089:SF112">
    <property type="entry name" value="LYSOZYME-LIKE PROTEIN-RELATED"/>
    <property type="match status" value="1"/>
</dbReference>
<evidence type="ECO:0000256" key="4">
    <source>
        <dbReference type="SAM" id="Coils"/>
    </source>
</evidence>
<dbReference type="Gene3D" id="1.10.287.950">
    <property type="entry name" value="Methyl-accepting chemotaxis protein"/>
    <property type="match status" value="1"/>
</dbReference>
<evidence type="ECO:0000256" key="2">
    <source>
        <dbReference type="ARBA" id="ARBA00029447"/>
    </source>
</evidence>
<dbReference type="EMBL" id="CP001275">
    <property type="protein sequence ID" value="ACM04565.1"/>
    <property type="molecule type" value="Genomic_DNA"/>
</dbReference>
<keyword evidence="5" id="KW-1133">Transmembrane helix</keyword>
<dbReference type="Proteomes" id="UP000000447">
    <property type="component" value="Chromosome"/>
</dbReference>
<dbReference type="AlphaFoldDB" id="B9L036"/>
<dbReference type="CDD" id="cd06225">
    <property type="entry name" value="HAMP"/>
    <property type="match status" value="1"/>
</dbReference>
<accession>B9L036</accession>
<dbReference type="SUPFAM" id="SSF58104">
    <property type="entry name" value="Methyl-accepting chemotaxis protein (MCP) signaling domain"/>
    <property type="match status" value="2"/>
</dbReference>
<dbReference type="InterPro" id="IPR003660">
    <property type="entry name" value="HAMP_dom"/>
</dbReference>
<evidence type="ECO:0000259" key="6">
    <source>
        <dbReference type="PROSITE" id="PS50111"/>
    </source>
</evidence>
<keyword evidence="5" id="KW-0812">Transmembrane</keyword>
<evidence type="ECO:0000313" key="8">
    <source>
        <dbReference type="EMBL" id="ACM04565.1"/>
    </source>
</evidence>
<dbReference type="PANTHER" id="PTHR32089">
    <property type="entry name" value="METHYL-ACCEPTING CHEMOTAXIS PROTEIN MCPB"/>
    <property type="match status" value="1"/>
</dbReference>
<dbReference type="GO" id="GO:0007165">
    <property type="term" value="P:signal transduction"/>
    <property type="evidence" value="ECO:0007669"/>
    <property type="project" value="UniProtKB-KW"/>
</dbReference>
<feature type="transmembrane region" description="Helical" evidence="5">
    <location>
        <begin position="96"/>
        <end position="120"/>
    </location>
</feature>
<name>B9L036_THERP</name>
<feature type="domain" description="Methyl-accepting transducer" evidence="6">
    <location>
        <begin position="297"/>
        <end position="533"/>
    </location>
</feature>
<dbReference type="PRINTS" id="PR00260">
    <property type="entry name" value="CHEMTRNSDUCR"/>
</dbReference>
<dbReference type="GO" id="GO:0004888">
    <property type="term" value="F:transmembrane signaling receptor activity"/>
    <property type="evidence" value="ECO:0007669"/>
    <property type="project" value="InterPro"/>
</dbReference>
<keyword evidence="9" id="KW-1185">Reference proteome</keyword>
<proteinExistence type="inferred from homology"/>
<evidence type="ECO:0000256" key="3">
    <source>
        <dbReference type="PROSITE-ProRule" id="PRU00284"/>
    </source>
</evidence>
<evidence type="ECO:0000313" key="9">
    <source>
        <dbReference type="Proteomes" id="UP000000447"/>
    </source>
</evidence>
<protein>
    <submittedName>
        <fullName evidence="8">Methyl-accepting chemotaxis protein</fullName>
    </submittedName>
</protein>
<dbReference type="Pfam" id="PF00672">
    <property type="entry name" value="HAMP"/>
    <property type="match status" value="1"/>
</dbReference>
<keyword evidence="1 3" id="KW-0807">Transducer</keyword>
<feature type="transmembrane region" description="Helical" evidence="5">
    <location>
        <begin position="140"/>
        <end position="161"/>
    </location>
</feature>
<dbReference type="STRING" id="309801.trd_1040"/>
<keyword evidence="4" id="KW-0175">Coiled coil</keyword>
<evidence type="ECO:0000256" key="5">
    <source>
        <dbReference type="SAM" id="Phobius"/>
    </source>
</evidence>
<dbReference type="PROSITE" id="PS50885">
    <property type="entry name" value="HAMP"/>
    <property type="match status" value="1"/>
</dbReference>
<dbReference type="Pfam" id="PF00015">
    <property type="entry name" value="MCPsignal"/>
    <property type="match status" value="1"/>
</dbReference>
<dbReference type="RefSeq" id="WP_015921994.1">
    <property type="nucleotide sequence ID" value="NC_011959.1"/>
</dbReference>
<comment type="similarity">
    <text evidence="2">Belongs to the methyl-accepting chemotaxis (MCP) protein family.</text>
</comment>